<reference evidence="2" key="1">
    <citation type="journal article" date="2013" name="Nature">
        <title>Draft genome of the wheat A-genome progenitor Triticum urartu.</title>
        <authorList>
            <person name="Ling H.Q."/>
            <person name="Zhao S."/>
            <person name="Liu D."/>
            <person name="Wang J."/>
            <person name="Sun H."/>
            <person name="Zhang C."/>
            <person name="Fan H."/>
            <person name="Li D."/>
            <person name="Dong L."/>
            <person name="Tao Y."/>
            <person name="Gao C."/>
            <person name="Wu H."/>
            <person name="Li Y."/>
            <person name="Cui Y."/>
            <person name="Guo X."/>
            <person name="Zheng S."/>
            <person name="Wang B."/>
            <person name="Yu K."/>
            <person name="Liang Q."/>
            <person name="Yang W."/>
            <person name="Lou X."/>
            <person name="Chen J."/>
            <person name="Feng M."/>
            <person name="Jian J."/>
            <person name="Zhang X."/>
            <person name="Luo G."/>
            <person name="Jiang Y."/>
            <person name="Liu J."/>
            <person name="Wang Z."/>
            <person name="Sha Y."/>
            <person name="Zhang B."/>
            <person name="Wu H."/>
            <person name="Tang D."/>
            <person name="Shen Q."/>
            <person name="Xue P."/>
            <person name="Zou S."/>
            <person name="Wang X."/>
            <person name="Liu X."/>
            <person name="Wang F."/>
            <person name="Yang Y."/>
            <person name="An X."/>
            <person name="Dong Z."/>
            <person name="Zhang K."/>
            <person name="Zhang X."/>
            <person name="Luo M.C."/>
            <person name="Dvorak J."/>
            <person name="Tong Y."/>
            <person name="Wang J."/>
            <person name="Yang H."/>
            <person name="Li Z."/>
            <person name="Wang D."/>
            <person name="Zhang A."/>
            <person name="Wang J."/>
        </authorList>
    </citation>
    <scope>NUCLEOTIDE SEQUENCE</scope>
    <source>
        <strain evidence="2">cv. G1812</strain>
    </source>
</reference>
<name>A0A8R7U9B9_TRIUA</name>
<dbReference type="Proteomes" id="UP000015106">
    <property type="component" value="Chromosome 4"/>
</dbReference>
<dbReference type="AlphaFoldDB" id="A0A8R7U9B9"/>
<evidence type="ECO:0000313" key="2">
    <source>
        <dbReference type="Proteomes" id="UP000015106"/>
    </source>
</evidence>
<organism evidence="1 2">
    <name type="scientific">Triticum urartu</name>
    <name type="common">Red wild einkorn</name>
    <name type="synonym">Crithodium urartu</name>
    <dbReference type="NCBI Taxonomy" id="4572"/>
    <lineage>
        <taxon>Eukaryota</taxon>
        <taxon>Viridiplantae</taxon>
        <taxon>Streptophyta</taxon>
        <taxon>Embryophyta</taxon>
        <taxon>Tracheophyta</taxon>
        <taxon>Spermatophyta</taxon>
        <taxon>Magnoliopsida</taxon>
        <taxon>Liliopsida</taxon>
        <taxon>Poales</taxon>
        <taxon>Poaceae</taxon>
        <taxon>BOP clade</taxon>
        <taxon>Pooideae</taxon>
        <taxon>Triticodae</taxon>
        <taxon>Triticeae</taxon>
        <taxon>Triticinae</taxon>
        <taxon>Triticum</taxon>
    </lineage>
</organism>
<proteinExistence type="predicted"/>
<protein>
    <submittedName>
        <fullName evidence="1">Uncharacterized protein</fullName>
    </submittedName>
</protein>
<accession>A0A8R7U9B9</accession>
<reference evidence="1" key="2">
    <citation type="submission" date="2018-03" db="EMBL/GenBank/DDBJ databases">
        <title>The Triticum urartu genome reveals the dynamic nature of wheat genome evolution.</title>
        <authorList>
            <person name="Ling H."/>
            <person name="Ma B."/>
            <person name="Shi X."/>
            <person name="Liu H."/>
            <person name="Dong L."/>
            <person name="Sun H."/>
            <person name="Cao Y."/>
            <person name="Gao Q."/>
            <person name="Zheng S."/>
            <person name="Li Y."/>
            <person name="Yu Y."/>
            <person name="Du H."/>
            <person name="Qi M."/>
            <person name="Li Y."/>
            <person name="Yu H."/>
            <person name="Cui Y."/>
            <person name="Wang N."/>
            <person name="Chen C."/>
            <person name="Wu H."/>
            <person name="Zhao Y."/>
            <person name="Zhang J."/>
            <person name="Li Y."/>
            <person name="Zhou W."/>
            <person name="Zhang B."/>
            <person name="Hu W."/>
            <person name="Eijk M."/>
            <person name="Tang J."/>
            <person name="Witsenboer H."/>
            <person name="Zhao S."/>
            <person name="Li Z."/>
            <person name="Zhang A."/>
            <person name="Wang D."/>
            <person name="Liang C."/>
        </authorList>
    </citation>
    <scope>NUCLEOTIDE SEQUENCE [LARGE SCALE GENOMIC DNA]</scope>
    <source>
        <strain evidence="1">cv. G1812</strain>
    </source>
</reference>
<dbReference type="Gramene" id="TuG1812G0400003378.01.T01">
    <property type="protein sequence ID" value="TuG1812G0400003378.01.T01.cds416082"/>
    <property type="gene ID" value="TuG1812G0400003378.01"/>
</dbReference>
<keyword evidence="2" id="KW-1185">Reference proteome</keyword>
<dbReference type="EnsemblPlants" id="TuG1812G0400003378.01.T01">
    <property type="protein sequence ID" value="TuG1812G0400003378.01.T01.cds416082"/>
    <property type="gene ID" value="TuG1812G0400003378.01"/>
</dbReference>
<sequence>MRDTRCLCRSLDSISISVWNSSTPCSDDGLLRLTATLVSPSATPRYTLPNPPTPITSDSSNPLVADFISWSEKCRHMAVMLGLSVAALLPPDDLLTLVDPPYTGSHPEEECDGLLLSSLLLLLWYATKHTAATSPNAAAPPAAPPMSAPTLLGFSLNCPSTAPSSASASILEMSGFGPARLPEASLTLNTSRPLRKALTNCVLVAVSGRSVSQRMVSLPAGAAGMNTA</sequence>
<evidence type="ECO:0000313" key="1">
    <source>
        <dbReference type="EnsemblPlants" id="TuG1812G0400003378.01.T01.cds416082"/>
    </source>
</evidence>
<reference evidence="1" key="3">
    <citation type="submission" date="2022-06" db="UniProtKB">
        <authorList>
            <consortium name="EnsemblPlants"/>
        </authorList>
    </citation>
    <scope>IDENTIFICATION</scope>
</reference>
<gene>
    <name evidence="1" type="primary">LOC125554240</name>
</gene>